<feature type="transmembrane region" description="Helical" evidence="8">
    <location>
        <begin position="307"/>
        <end position="332"/>
    </location>
</feature>
<organism evidence="9 10">
    <name type="scientific">Microbulbifer aggregans</name>
    <dbReference type="NCBI Taxonomy" id="1769779"/>
    <lineage>
        <taxon>Bacteria</taxon>
        <taxon>Pseudomonadati</taxon>
        <taxon>Pseudomonadota</taxon>
        <taxon>Gammaproteobacteria</taxon>
        <taxon>Cellvibrionales</taxon>
        <taxon>Microbulbiferaceae</taxon>
        <taxon>Microbulbifer</taxon>
    </lineage>
</organism>
<dbReference type="PANTHER" id="PTHR21716:SF53">
    <property type="entry name" value="PERMEASE PERM-RELATED"/>
    <property type="match status" value="1"/>
</dbReference>
<dbReference type="Proteomes" id="UP000095672">
    <property type="component" value="Chromosome"/>
</dbReference>
<evidence type="ECO:0000256" key="3">
    <source>
        <dbReference type="ARBA" id="ARBA00022448"/>
    </source>
</evidence>
<dbReference type="RefSeq" id="WP_069945898.1">
    <property type="nucleotide sequence ID" value="NZ_CP014143.1"/>
</dbReference>
<dbReference type="Pfam" id="PF01594">
    <property type="entry name" value="AI-2E_transport"/>
    <property type="match status" value="1"/>
</dbReference>
<evidence type="ECO:0000256" key="4">
    <source>
        <dbReference type="ARBA" id="ARBA00022475"/>
    </source>
</evidence>
<comment type="subcellular location">
    <subcellularLocation>
        <location evidence="1">Cell membrane</location>
        <topology evidence="1">Multi-pass membrane protein</topology>
    </subcellularLocation>
</comment>
<protein>
    <submittedName>
        <fullName evidence="9">Pheromone autoinducer 2 transporter</fullName>
    </submittedName>
</protein>
<accession>A0A1C9W3C7</accession>
<feature type="transmembrane region" description="Helical" evidence="8">
    <location>
        <begin position="64"/>
        <end position="93"/>
    </location>
</feature>
<feature type="transmembrane region" description="Helical" evidence="8">
    <location>
        <begin position="220"/>
        <end position="245"/>
    </location>
</feature>
<evidence type="ECO:0000256" key="8">
    <source>
        <dbReference type="SAM" id="Phobius"/>
    </source>
</evidence>
<dbReference type="InterPro" id="IPR002549">
    <property type="entry name" value="AI-2E-like"/>
</dbReference>
<keyword evidence="4" id="KW-1003">Cell membrane</keyword>
<keyword evidence="5 8" id="KW-0812">Transmembrane</keyword>
<proteinExistence type="inferred from homology"/>
<evidence type="ECO:0000256" key="7">
    <source>
        <dbReference type="ARBA" id="ARBA00023136"/>
    </source>
</evidence>
<dbReference type="GO" id="GO:0055085">
    <property type="term" value="P:transmembrane transport"/>
    <property type="evidence" value="ECO:0007669"/>
    <property type="project" value="TreeGrafter"/>
</dbReference>
<keyword evidence="7 8" id="KW-0472">Membrane</keyword>
<evidence type="ECO:0000313" key="9">
    <source>
        <dbReference type="EMBL" id="AOS95648.1"/>
    </source>
</evidence>
<name>A0A1C9W3C7_9GAMM</name>
<sequence length="374" mass="41636">MLDIVKHWVNRYFSQEEVVLLTILMLVALVVLATLGQVLAPVLAALIIAFLLQGMVQRLVSWKLPHWLAVTVACLVLVGTTVALLLVVLPLIWRQLVRLFAELPNMVEQGQQLLLLLPERFPRLISAAQIDEIFNTIGNELGTVGQTLLTFSLTNLPILAAFLIYVVVVPILVFFFLKDTDKLINWCTSFLPHHRPMLRQIWYEMNDQVANYVRGKVIEIAIVAVVSYAVFLILGVNYALLLAVAVGLSVLIPYIGAAVVTIPVAAIGLFQWGWSSEFLYLMLAYGFIQLLDGNVLVPLLFSEAVNLHPVAIIMAVLVFGGIWGFWGVFFAIPLATLLKAIMNAWPTSEHQAEWQAREAIERGMASPLESDESR</sequence>
<dbReference type="PANTHER" id="PTHR21716">
    <property type="entry name" value="TRANSMEMBRANE PROTEIN"/>
    <property type="match status" value="1"/>
</dbReference>
<evidence type="ECO:0000256" key="1">
    <source>
        <dbReference type="ARBA" id="ARBA00004651"/>
    </source>
</evidence>
<feature type="transmembrane region" description="Helical" evidence="8">
    <location>
        <begin position="20"/>
        <end position="52"/>
    </location>
</feature>
<dbReference type="GO" id="GO:0005886">
    <property type="term" value="C:plasma membrane"/>
    <property type="evidence" value="ECO:0007669"/>
    <property type="project" value="UniProtKB-SubCell"/>
</dbReference>
<gene>
    <name evidence="9" type="ORF">AUP74_00173</name>
</gene>
<dbReference type="KEGG" id="micc:AUP74_00173"/>
<keyword evidence="6 8" id="KW-1133">Transmembrane helix</keyword>
<reference evidence="10" key="1">
    <citation type="submission" date="2016-01" db="EMBL/GenBank/DDBJ databases">
        <title>Complete genome sequence of Microbulbifer sp. CCB-MM1, a halophile isolated from Matang Mangrove Forest, Perak.</title>
        <authorList>
            <person name="Moh T.H."/>
            <person name="Dinesh B."/>
            <person name="Lau N.-S."/>
            <person name="Go F."/>
            <person name="Alexander Chong S.-C."/>
        </authorList>
    </citation>
    <scope>NUCLEOTIDE SEQUENCE [LARGE SCALE GENOMIC DNA]</scope>
    <source>
        <strain evidence="10">CCB-MM1</strain>
    </source>
</reference>
<dbReference type="STRING" id="1769779.AUP74_00173"/>
<comment type="similarity">
    <text evidence="2">Belongs to the autoinducer-2 exporter (AI-2E) (TC 2.A.86) family.</text>
</comment>
<dbReference type="PATRIC" id="fig|1769779.3.peg.172"/>
<evidence type="ECO:0000256" key="5">
    <source>
        <dbReference type="ARBA" id="ARBA00022692"/>
    </source>
</evidence>
<feature type="transmembrane region" description="Helical" evidence="8">
    <location>
        <begin position="158"/>
        <end position="177"/>
    </location>
</feature>
<evidence type="ECO:0000313" key="10">
    <source>
        <dbReference type="Proteomes" id="UP000095672"/>
    </source>
</evidence>
<dbReference type="AlphaFoldDB" id="A0A1C9W3C7"/>
<keyword evidence="3" id="KW-0813">Transport</keyword>
<feature type="transmembrane region" description="Helical" evidence="8">
    <location>
        <begin position="251"/>
        <end position="272"/>
    </location>
</feature>
<evidence type="ECO:0000256" key="2">
    <source>
        <dbReference type="ARBA" id="ARBA00009773"/>
    </source>
</evidence>
<feature type="transmembrane region" description="Helical" evidence="8">
    <location>
        <begin position="279"/>
        <end position="301"/>
    </location>
</feature>
<dbReference type="EMBL" id="CP014143">
    <property type="protein sequence ID" value="AOS95648.1"/>
    <property type="molecule type" value="Genomic_DNA"/>
</dbReference>
<keyword evidence="10" id="KW-1185">Reference proteome</keyword>
<dbReference type="OrthoDB" id="5562213at2"/>
<evidence type="ECO:0000256" key="6">
    <source>
        <dbReference type="ARBA" id="ARBA00022989"/>
    </source>
</evidence>